<sequence>MTKAHIIFTIKLLAIILVLSYVLDKVIYYSLNKVSDTVYTGQAIGKLNHYLSVKDTTQVIAFGSSRANHHIDVRKLSKSSFNVGVDGKFIAYSSTLIKLLPKNKKQQIILHIDPNVAFRKHYNRSEIKTLMVKYHRSPIIKKELKKAEQENPLQEFYWSIDYNGLVLGILKNAVFPKYDHTNYSGYDPLHIGENDKEIFKKILERRDPLDCGENIKMNDLYLSYLKEIKTFCDENNKNLILITSPLYVDDCPEDNLELAQILSELNITYYDYTNYFKDNNALEYWKDLSHMSDVAANQFSETLSKDLSLNE</sequence>
<name>A0ABW5WLM3_9FLAO</name>
<keyword evidence="3" id="KW-1185">Reference proteome</keyword>
<dbReference type="RefSeq" id="WP_183487646.1">
    <property type="nucleotide sequence ID" value="NZ_JBHUOV010000002.1"/>
</dbReference>
<protein>
    <submittedName>
        <fullName evidence="2">Uncharacterized protein</fullName>
    </submittedName>
</protein>
<keyword evidence="1" id="KW-0472">Membrane</keyword>
<keyword evidence="1" id="KW-0812">Transmembrane</keyword>
<proteinExistence type="predicted"/>
<evidence type="ECO:0000313" key="2">
    <source>
        <dbReference type="EMBL" id="MFD2823592.1"/>
    </source>
</evidence>
<reference evidence="3" key="1">
    <citation type="journal article" date="2019" name="Int. J. Syst. Evol. Microbiol.">
        <title>The Global Catalogue of Microorganisms (GCM) 10K type strain sequencing project: providing services to taxonomists for standard genome sequencing and annotation.</title>
        <authorList>
            <consortium name="The Broad Institute Genomics Platform"/>
            <consortium name="The Broad Institute Genome Sequencing Center for Infectious Disease"/>
            <person name="Wu L."/>
            <person name="Ma J."/>
        </authorList>
    </citation>
    <scope>NUCLEOTIDE SEQUENCE [LARGE SCALE GENOMIC DNA]</scope>
    <source>
        <strain evidence="3">KCTC 32141</strain>
    </source>
</reference>
<feature type="transmembrane region" description="Helical" evidence="1">
    <location>
        <begin position="6"/>
        <end position="23"/>
    </location>
</feature>
<evidence type="ECO:0000256" key="1">
    <source>
        <dbReference type="SAM" id="Phobius"/>
    </source>
</evidence>
<accession>A0ABW5WLM3</accession>
<dbReference type="EMBL" id="JBHUOV010000002">
    <property type="protein sequence ID" value="MFD2823592.1"/>
    <property type="molecule type" value="Genomic_DNA"/>
</dbReference>
<comment type="caution">
    <text evidence="2">The sequence shown here is derived from an EMBL/GenBank/DDBJ whole genome shotgun (WGS) entry which is preliminary data.</text>
</comment>
<organism evidence="2 3">
    <name type="scientific">Lacinutrix iliipiscaria</name>
    <dbReference type="NCBI Taxonomy" id="1230532"/>
    <lineage>
        <taxon>Bacteria</taxon>
        <taxon>Pseudomonadati</taxon>
        <taxon>Bacteroidota</taxon>
        <taxon>Flavobacteriia</taxon>
        <taxon>Flavobacteriales</taxon>
        <taxon>Flavobacteriaceae</taxon>
        <taxon>Lacinutrix</taxon>
    </lineage>
</organism>
<evidence type="ECO:0000313" key="3">
    <source>
        <dbReference type="Proteomes" id="UP001597533"/>
    </source>
</evidence>
<dbReference type="Proteomes" id="UP001597533">
    <property type="component" value="Unassembled WGS sequence"/>
</dbReference>
<gene>
    <name evidence="2" type="ORF">ACFS5M_07920</name>
</gene>
<keyword evidence="1" id="KW-1133">Transmembrane helix</keyword>